<keyword evidence="2 3" id="KW-0802">TPR repeat</keyword>
<keyword evidence="5" id="KW-1185">Reference proteome</keyword>
<accession>A0A7R8UCW6</accession>
<proteinExistence type="predicted"/>
<dbReference type="Proteomes" id="UP000594454">
    <property type="component" value="Chromosome 1"/>
</dbReference>
<evidence type="ECO:0000256" key="3">
    <source>
        <dbReference type="PROSITE-ProRule" id="PRU00339"/>
    </source>
</evidence>
<dbReference type="SUPFAM" id="SSF48452">
    <property type="entry name" value="TPR-like"/>
    <property type="match status" value="5"/>
</dbReference>
<feature type="repeat" description="TPR" evidence="3">
    <location>
        <begin position="820"/>
        <end position="853"/>
    </location>
</feature>
<dbReference type="InterPro" id="IPR011990">
    <property type="entry name" value="TPR-like_helical_dom_sf"/>
</dbReference>
<keyword evidence="1" id="KW-0677">Repeat</keyword>
<dbReference type="PANTHER" id="PTHR15704">
    <property type="entry name" value="SUPERKILLER 3 PROTEIN-RELATED"/>
    <property type="match status" value="1"/>
</dbReference>
<dbReference type="Pfam" id="PF14559">
    <property type="entry name" value="TPR_19"/>
    <property type="match status" value="1"/>
</dbReference>
<dbReference type="Pfam" id="PF13432">
    <property type="entry name" value="TPR_16"/>
    <property type="match status" value="1"/>
</dbReference>
<feature type="repeat" description="TPR" evidence="3">
    <location>
        <begin position="524"/>
        <end position="557"/>
    </location>
</feature>
<dbReference type="GO" id="GO:0055087">
    <property type="term" value="C:Ski complex"/>
    <property type="evidence" value="ECO:0007669"/>
    <property type="project" value="InterPro"/>
</dbReference>
<feature type="repeat" description="TPR" evidence="3">
    <location>
        <begin position="558"/>
        <end position="591"/>
    </location>
</feature>
<organism evidence="4 5">
    <name type="scientific">Hermetia illucens</name>
    <name type="common">Black soldier fly</name>
    <dbReference type="NCBI Taxonomy" id="343691"/>
    <lineage>
        <taxon>Eukaryota</taxon>
        <taxon>Metazoa</taxon>
        <taxon>Ecdysozoa</taxon>
        <taxon>Arthropoda</taxon>
        <taxon>Hexapoda</taxon>
        <taxon>Insecta</taxon>
        <taxon>Pterygota</taxon>
        <taxon>Neoptera</taxon>
        <taxon>Endopterygota</taxon>
        <taxon>Diptera</taxon>
        <taxon>Brachycera</taxon>
        <taxon>Stratiomyomorpha</taxon>
        <taxon>Stratiomyidae</taxon>
        <taxon>Hermetiinae</taxon>
        <taxon>Hermetia</taxon>
    </lineage>
</organism>
<dbReference type="FunCoup" id="A0A7R8UCW6">
    <property type="interactions" value="882"/>
</dbReference>
<evidence type="ECO:0000313" key="4">
    <source>
        <dbReference type="EMBL" id="CAD7078460.1"/>
    </source>
</evidence>
<dbReference type="Pfam" id="PF13181">
    <property type="entry name" value="TPR_8"/>
    <property type="match status" value="2"/>
</dbReference>
<dbReference type="InterPro" id="IPR039226">
    <property type="entry name" value="Ski3/TTC37"/>
</dbReference>
<gene>
    <name evidence="4" type="ORF">HERILL_LOCUS1727</name>
</gene>
<dbReference type="GO" id="GO:0006401">
    <property type="term" value="P:RNA catabolic process"/>
    <property type="evidence" value="ECO:0007669"/>
    <property type="project" value="InterPro"/>
</dbReference>
<dbReference type="PROSITE" id="PS50293">
    <property type="entry name" value="TPR_REGION"/>
    <property type="match status" value="1"/>
</dbReference>
<dbReference type="AlphaFoldDB" id="A0A7R8UCW6"/>
<evidence type="ECO:0000256" key="2">
    <source>
        <dbReference type="ARBA" id="ARBA00022803"/>
    </source>
</evidence>
<dbReference type="InParanoid" id="A0A7R8UCW6"/>
<dbReference type="PANTHER" id="PTHR15704:SF7">
    <property type="entry name" value="SUPERKILLER COMPLEX PROTEIN 3"/>
    <property type="match status" value="1"/>
</dbReference>
<dbReference type="PROSITE" id="PS50005">
    <property type="entry name" value="TPR"/>
    <property type="match status" value="4"/>
</dbReference>
<name>A0A7R8UCW6_HERIL</name>
<protein>
    <recommendedName>
        <fullName evidence="6">Tetratricopeptide repeat protein 37</fullName>
    </recommendedName>
</protein>
<dbReference type="EMBL" id="LR899009">
    <property type="protein sequence ID" value="CAD7078460.1"/>
    <property type="molecule type" value="Genomic_DNA"/>
</dbReference>
<evidence type="ECO:0008006" key="6">
    <source>
        <dbReference type="Google" id="ProtNLM"/>
    </source>
</evidence>
<dbReference type="SMART" id="SM00028">
    <property type="entry name" value="TPR"/>
    <property type="match status" value="12"/>
</dbReference>
<evidence type="ECO:0000256" key="1">
    <source>
        <dbReference type="ARBA" id="ARBA00022737"/>
    </source>
</evidence>
<dbReference type="InterPro" id="IPR019734">
    <property type="entry name" value="TPR_rpt"/>
</dbReference>
<reference evidence="4 5" key="1">
    <citation type="submission" date="2020-11" db="EMBL/GenBank/DDBJ databases">
        <authorList>
            <person name="Wallbank WR R."/>
            <person name="Pardo Diaz C."/>
            <person name="Kozak K."/>
            <person name="Martin S."/>
            <person name="Jiggins C."/>
            <person name="Moest M."/>
            <person name="Warren A I."/>
            <person name="Generalovic N T."/>
            <person name="Byers J.R.P. K."/>
            <person name="Montejo-Kovacevich G."/>
            <person name="Yen C E."/>
        </authorList>
    </citation>
    <scope>NUCLEOTIDE SEQUENCE [LARGE SCALE GENOMIC DNA]</scope>
</reference>
<evidence type="ECO:0000313" key="5">
    <source>
        <dbReference type="Proteomes" id="UP000594454"/>
    </source>
</evidence>
<sequence length="1246" mass="141545">MSSKSVKNALKEAREFIKNKDFKQAIEKCQAVIKEDPKNYMGLVLMGAAYQDTDKKEAASSLRKAVNCGVDPTLALQGLANCADVEELPEIYRKLLKLVPDKAKEYQSKVVLISGENKIWEDCLSVLEGEVHLENTESNAERVQSAWLNLCRVFYKQTAIPEKWSRLYEKCLEVAVAIPSTDVHLESYKRYIKLLYNTSRSADCLQKAVTMTELYPREVSPLEWICKVYSENVDSSTVNLNSLLKNPIESYAEGLLNLNKNSSLGILAKAVSLYSTEKYSQARDLLEHIKSEESKNPVCLKYLAECYVKLGAYTMAKREYDSINSTGSEYVLCLLHDESKESLEKAVNICEELLKTSPEDALILYYLARALFNLNDKSRAESMLKQLKESGSEAFVTLLEADYVRTLTETITLLDNETTDSFEIDLLKGRKYLEVKEFEKALTCLLRATKQKPYYSGCFSSLGQLYSSINDWARARKCYEKCIYLNPMNKHAIEHLSGIYRKNEEWDLNYALLQKAGKYFQKTKWPLFQMGLHNLSLQKFDEAIDSFRSALRFDISDILCWEGLADAYYQRGSFNSAMKVYQKIIELDPENEYSRLQVGVVKLTLRMYSESIAAFTELLETCPDYLPALKGAAEAHYCYAIYLSSKCLFGRCKENLQNATDCLQRIFLTGKRDMIWLWRLLANVFVATGRMSPTKAFLNVSGNLAGQEEDIVVLEKNELFEFAGRFYTCAIKLNPEDSLLWHELSLCYYYFALQYGKDAETRKRHLRLAMDASKQSIQLQPSRWQNWNLLGVICTTNEINNLPLAQHCFIKALQIDKKSASAWTNLGILYLKQGEIKLANKAFSRGQQADTGFVNAWVGQAIIAERIGQSDEAMDLFRHCTQLEFRTESAVGYAYWVCNILSNPENLKDPRYKYAIENMHAVPVALDSINWYYGAVGVDATLESLSYLGFLNSRQSLTNSATKAFELAVEKASGPDKDKMLCNVGYSYLRNNQLQEAIKAFDEVSEASFKSYIGLALARFRASQFQDSYSVYNLALEWLANNETEKSLILVAMSSMVYAAQGEGDTKGILKQCINLQNPPIQALFSACALGIIHTDQKLIDAALKALKPYEDDVEHCHHIAFLIAQVHAYNNQSKKGLNHLISRVHAFPGRPLLRRVLADYLLHIYRRSKKHMGPASKIAESTVVLELRNPRRTKEMSLNASKYLAVASEAMKRVDRARSMKLAQRAIHLNPLCQEAWDVLVSCKS</sequence>
<feature type="repeat" description="TPR" evidence="3">
    <location>
        <begin position="456"/>
        <end position="489"/>
    </location>
</feature>
<dbReference type="Gene3D" id="1.25.40.10">
    <property type="entry name" value="Tetratricopeptide repeat domain"/>
    <property type="match status" value="7"/>
</dbReference>
<dbReference type="OrthoDB" id="421075at2759"/>